<sequence length="78" mass="8688">MFSQRLPVVTVAFGRRREAAGSARLSSARRRDAVRRPKLLLVLGGRAEGVLKSRIIAGDVLRKPVGIWDQLVDEWGLH</sequence>
<evidence type="ECO:0000313" key="1">
    <source>
        <dbReference type="EMBL" id="KAG0525721.1"/>
    </source>
</evidence>
<protein>
    <submittedName>
        <fullName evidence="1">Uncharacterized protein</fullName>
    </submittedName>
</protein>
<gene>
    <name evidence="1" type="ORF">BDA96_06G081200</name>
</gene>
<reference evidence="1" key="1">
    <citation type="journal article" date="2019" name="BMC Genomics">
        <title>A new reference genome for Sorghum bicolor reveals high levels of sequence similarity between sweet and grain genotypes: implications for the genetics of sugar metabolism.</title>
        <authorList>
            <person name="Cooper E.A."/>
            <person name="Brenton Z.W."/>
            <person name="Flinn B.S."/>
            <person name="Jenkins J."/>
            <person name="Shu S."/>
            <person name="Flowers D."/>
            <person name="Luo F."/>
            <person name="Wang Y."/>
            <person name="Xia P."/>
            <person name="Barry K."/>
            <person name="Daum C."/>
            <person name="Lipzen A."/>
            <person name="Yoshinaga Y."/>
            <person name="Schmutz J."/>
            <person name="Saski C."/>
            <person name="Vermerris W."/>
            <person name="Kresovich S."/>
        </authorList>
    </citation>
    <scope>NUCLEOTIDE SEQUENCE</scope>
</reference>
<evidence type="ECO:0000313" key="2">
    <source>
        <dbReference type="Proteomes" id="UP000807115"/>
    </source>
</evidence>
<comment type="caution">
    <text evidence="1">The sequence shown here is derived from an EMBL/GenBank/DDBJ whole genome shotgun (WGS) entry which is preliminary data.</text>
</comment>
<dbReference type="AlphaFoldDB" id="A0A921QPX1"/>
<organism evidence="1 2">
    <name type="scientific">Sorghum bicolor</name>
    <name type="common">Sorghum</name>
    <name type="synonym">Sorghum vulgare</name>
    <dbReference type="NCBI Taxonomy" id="4558"/>
    <lineage>
        <taxon>Eukaryota</taxon>
        <taxon>Viridiplantae</taxon>
        <taxon>Streptophyta</taxon>
        <taxon>Embryophyta</taxon>
        <taxon>Tracheophyta</taxon>
        <taxon>Spermatophyta</taxon>
        <taxon>Magnoliopsida</taxon>
        <taxon>Liliopsida</taxon>
        <taxon>Poales</taxon>
        <taxon>Poaceae</taxon>
        <taxon>PACMAD clade</taxon>
        <taxon>Panicoideae</taxon>
        <taxon>Andropogonodae</taxon>
        <taxon>Andropogoneae</taxon>
        <taxon>Sorghinae</taxon>
        <taxon>Sorghum</taxon>
    </lineage>
</organism>
<proteinExistence type="predicted"/>
<name>A0A921QPX1_SORBI</name>
<accession>A0A921QPX1</accession>
<reference evidence="1" key="2">
    <citation type="submission" date="2020-10" db="EMBL/GenBank/DDBJ databases">
        <authorList>
            <person name="Cooper E.A."/>
            <person name="Brenton Z.W."/>
            <person name="Flinn B.S."/>
            <person name="Jenkins J."/>
            <person name="Shu S."/>
            <person name="Flowers D."/>
            <person name="Luo F."/>
            <person name="Wang Y."/>
            <person name="Xia P."/>
            <person name="Barry K."/>
            <person name="Daum C."/>
            <person name="Lipzen A."/>
            <person name="Yoshinaga Y."/>
            <person name="Schmutz J."/>
            <person name="Saski C."/>
            <person name="Vermerris W."/>
            <person name="Kresovich S."/>
        </authorList>
    </citation>
    <scope>NUCLEOTIDE SEQUENCE</scope>
</reference>
<dbReference type="EMBL" id="CM027685">
    <property type="protein sequence ID" value="KAG0525721.1"/>
    <property type="molecule type" value="Genomic_DNA"/>
</dbReference>
<dbReference type="Proteomes" id="UP000807115">
    <property type="component" value="Chromosome 6"/>
</dbReference>